<evidence type="ECO:0000256" key="3">
    <source>
        <dbReference type="ARBA" id="ARBA00022448"/>
    </source>
</evidence>
<dbReference type="PANTHER" id="PTHR34982">
    <property type="entry name" value="YOP PROTEINS TRANSLOCATION PROTEIN L"/>
    <property type="match status" value="1"/>
</dbReference>
<evidence type="ECO:0000256" key="4">
    <source>
        <dbReference type="ARBA" id="ARBA00022795"/>
    </source>
</evidence>
<proteinExistence type="inferred from homology"/>
<keyword evidence="4" id="KW-1005">Bacterial flagellum biogenesis</keyword>
<comment type="function">
    <text evidence="1">Needed for flagellar regrowth and assembly.</text>
</comment>
<gene>
    <name evidence="8" type="ORF">BACCIP111895_00020</name>
</gene>
<feature type="domain" description="Flagellar assembly protein FliH/Type III secretion system HrpE" evidence="7">
    <location>
        <begin position="130"/>
        <end position="258"/>
    </location>
</feature>
<evidence type="ECO:0000313" key="8">
    <source>
        <dbReference type="EMBL" id="CAH2712887.1"/>
    </source>
</evidence>
<evidence type="ECO:0000256" key="5">
    <source>
        <dbReference type="ARBA" id="ARBA00022927"/>
    </source>
</evidence>
<evidence type="ECO:0000313" key="9">
    <source>
        <dbReference type="Proteomes" id="UP000838308"/>
    </source>
</evidence>
<dbReference type="Proteomes" id="UP000838308">
    <property type="component" value="Unassembled WGS sequence"/>
</dbReference>
<dbReference type="InterPro" id="IPR051472">
    <property type="entry name" value="T3SS_Stator/FliH"/>
</dbReference>
<comment type="caution">
    <text evidence="8">The sequence shown here is derived from an EMBL/GenBank/DDBJ whole genome shotgun (WGS) entry which is preliminary data.</text>
</comment>
<sequence>MASYSKVFKATNLSLIEEVKVITQPLIPLNLHGEPMADEVPQEGDEGIEAQQTNQLIQAAKAEAQAIIEMAEQTARLLEASTTAKINQWWEENQQKLESLSLEAKQQGYEEGLATGKLEARTQIQQEYQEKLEQVQYLLQAAYEQKEAIISEAEPFLLELSTVIASQIVKQELESRPDQFVELIKLHILRFKEKESITVCVHPDDFDFIQSQRIHLIAVVNGETEIKVIPDHSVSPKGCIIRTAYGSVDARIDTQIEEIKRVILEARREPESGIIN</sequence>
<dbReference type="EMBL" id="CALBWS010000001">
    <property type="protein sequence ID" value="CAH2712887.1"/>
    <property type="molecule type" value="Genomic_DNA"/>
</dbReference>
<organism evidence="8 9">
    <name type="scientific">Neobacillus rhizosphaerae</name>
    <dbReference type="NCBI Taxonomy" id="2880965"/>
    <lineage>
        <taxon>Bacteria</taxon>
        <taxon>Bacillati</taxon>
        <taxon>Bacillota</taxon>
        <taxon>Bacilli</taxon>
        <taxon>Bacillales</taxon>
        <taxon>Bacillaceae</taxon>
        <taxon>Neobacillus</taxon>
    </lineage>
</organism>
<evidence type="ECO:0000256" key="6">
    <source>
        <dbReference type="ARBA" id="ARBA00023225"/>
    </source>
</evidence>
<evidence type="ECO:0000256" key="1">
    <source>
        <dbReference type="ARBA" id="ARBA00003041"/>
    </source>
</evidence>
<evidence type="ECO:0000256" key="2">
    <source>
        <dbReference type="ARBA" id="ARBA00006602"/>
    </source>
</evidence>
<keyword evidence="9" id="KW-1185">Reference proteome</keyword>
<evidence type="ECO:0000259" key="7">
    <source>
        <dbReference type="Pfam" id="PF02108"/>
    </source>
</evidence>
<name>A0ABN8KIP3_9BACI</name>
<keyword evidence="3" id="KW-0813">Transport</keyword>
<dbReference type="Pfam" id="PF02108">
    <property type="entry name" value="FliH"/>
    <property type="match status" value="1"/>
</dbReference>
<accession>A0ABN8KIP3</accession>
<dbReference type="PANTHER" id="PTHR34982:SF1">
    <property type="entry name" value="FLAGELLAR ASSEMBLY PROTEIN FLIH"/>
    <property type="match status" value="1"/>
</dbReference>
<keyword evidence="5" id="KW-0653">Protein transport</keyword>
<dbReference type="RefSeq" id="WP_248733258.1">
    <property type="nucleotide sequence ID" value="NZ_CALBWS010000001.1"/>
</dbReference>
<dbReference type="InterPro" id="IPR018035">
    <property type="entry name" value="Flagellar_FliH/T3SS_HrpE"/>
</dbReference>
<comment type="similarity">
    <text evidence="2">Belongs to the FliH family.</text>
</comment>
<protein>
    <recommendedName>
        <fullName evidence="7">Flagellar assembly protein FliH/Type III secretion system HrpE domain-containing protein</fullName>
    </recommendedName>
</protein>
<keyword evidence="6" id="KW-1006">Bacterial flagellum protein export</keyword>
<reference evidence="8" key="1">
    <citation type="submission" date="2022-04" db="EMBL/GenBank/DDBJ databases">
        <authorList>
            <person name="Criscuolo A."/>
        </authorList>
    </citation>
    <scope>NUCLEOTIDE SEQUENCE</scope>
    <source>
        <strain evidence="8">CIP111895</strain>
    </source>
</reference>